<gene>
    <name evidence="3" type="ORF">CAMP_LOCUS8149</name>
</gene>
<feature type="compositionally biased region" description="Acidic residues" evidence="1">
    <location>
        <begin position="192"/>
        <end position="216"/>
    </location>
</feature>
<dbReference type="OrthoDB" id="20772at2759"/>
<proteinExistence type="predicted"/>
<reference evidence="3" key="1">
    <citation type="submission" date="2022-11" db="EMBL/GenBank/DDBJ databases">
        <authorList>
            <person name="Kikuchi T."/>
        </authorList>
    </citation>
    <scope>NUCLEOTIDE SEQUENCE</scope>
    <source>
        <strain evidence="3">PS1010</strain>
    </source>
</reference>
<comment type="caution">
    <text evidence="3">The sequence shown here is derived from an EMBL/GenBank/DDBJ whole genome shotgun (WGS) entry which is preliminary data.</text>
</comment>
<dbReference type="PANTHER" id="PTHR23099:SF0">
    <property type="entry name" value="GERM CELL NUCLEAR ACIDIC PROTEIN"/>
    <property type="match status" value="1"/>
</dbReference>
<evidence type="ECO:0000256" key="1">
    <source>
        <dbReference type="SAM" id="MobiDB-lite"/>
    </source>
</evidence>
<dbReference type="Proteomes" id="UP001152747">
    <property type="component" value="Unassembled WGS sequence"/>
</dbReference>
<protein>
    <recommendedName>
        <fullName evidence="2">SprT-like domain-containing protein</fullName>
    </recommendedName>
</protein>
<sequence length="486" mass="56626">MSHNSSNASASSYETALSLSFDKRKMIIKQEEEDLDVLENDISMLSVSSPKTPNNQKETPAKKLLRSINNHEEKRLLLELYPDFFNEDGENKEEEKKKKKKERNTVKKPIKIELFGSDDEKENRFPLPSDFSRKSPTPEFDFGKYVKKKPEKVESSDDEFENYLKKLREPAPTSTSKKPEQKSRKFVVSDSDSSELELEEESESEAEFSEEEEESILDLSTYSPDIKSQKKSKKLKDDDFWFLSSLSADFDGIRHPDADNYTRSGSIRMKKHKEALLLKLAEIYKRRCFSEIPPEKLKFVWNSRLRKSAGQCRNHSNGNSTIEMSTIVCTNAERIRDTLIHELCHAAVWIVDKLYKEAHGPGWKKWAHHCSRTFPCLPSIERCHNYEIEAKFLYICETETCQQTIKRQSKSLDISQKICGKCRGRFQLWRFDKRTNRKVQVTETSAPKENEFMKYVRQNFGNFKNSGLKHQEIMAKLAADYKLSKN</sequence>
<name>A0A9P1ILN1_9PELO</name>
<feature type="region of interest" description="Disordered" evidence="1">
    <location>
        <begin position="87"/>
        <end position="221"/>
    </location>
</feature>
<evidence type="ECO:0000259" key="2">
    <source>
        <dbReference type="SMART" id="SM00731"/>
    </source>
</evidence>
<organism evidence="3 4">
    <name type="scientific">Caenorhabditis angaria</name>
    <dbReference type="NCBI Taxonomy" id="860376"/>
    <lineage>
        <taxon>Eukaryota</taxon>
        <taxon>Metazoa</taxon>
        <taxon>Ecdysozoa</taxon>
        <taxon>Nematoda</taxon>
        <taxon>Chromadorea</taxon>
        <taxon>Rhabditida</taxon>
        <taxon>Rhabditina</taxon>
        <taxon>Rhabditomorpha</taxon>
        <taxon>Rhabditoidea</taxon>
        <taxon>Rhabditidae</taxon>
        <taxon>Peloderinae</taxon>
        <taxon>Caenorhabditis</taxon>
    </lineage>
</organism>
<feature type="domain" description="SprT-like" evidence="2">
    <location>
        <begin position="274"/>
        <end position="429"/>
    </location>
</feature>
<dbReference type="PANTHER" id="PTHR23099">
    <property type="entry name" value="TRANSCRIPTIONAL REGULATOR"/>
    <property type="match status" value="1"/>
</dbReference>
<feature type="compositionally biased region" description="Polar residues" evidence="1">
    <location>
        <begin position="45"/>
        <end position="58"/>
    </location>
</feature>
<dbReference type="Pfam" id="PF10263">
    <property type="entry name" value="SprT-like"/>
    <property type="match status" value="1"/>
</dbReference>
<accession>A0A9P1ILN1</accession>
<keyword evidence="4" id="KW-1185">Reference proteome</keyword>
<feature type="compositionally biased region" description="Basic residues" evidence="1">
    <location>
        <begin position="97"/>
        <end position="109"/>
    </location>
</feature>
<dbReference type="EMBL" id="CANHGI010000003">
    <property type="protein sequence ID" value="CAI5445512.1"/>
    <property type="molecule type" value="Genomic_DNA"/>
</dbReference>
<evidence type="ECO:0000313" key="4">
    <source>
        <dbReference type="Proteomes" id="UP001152747"/>
    </source>
</evidence>
<dbReference type="GO" id="GO:0005634">
    <property type="term" value="C:nucleus"/>
    <property type="evidence" value="ECO:0007669"/>
    <property type="project" value="TreeGrafter"/>
</dbReference>
<dbReference type="InterPro" id="IPR006640">
    <property type="entry name" value="SprT-like_domain"/>
</dbReference>
<feature type="region of interest" description="Disordered" evidence="1">
    <location>
        <begin position="45"/>
        <end position="68"/>
    </location>
</feature>
<dbReference type="SMART" id="SM00731">
    <property type="entry name" value="SprT"/>
    <property type="match status" value="1"/>
</dbReference>
<dbReference type="GO" id="GO:0006974">
    <property type="term" value="P:DNA damage response"/>
    <property type="evidence" value="ECO:0007669"/>
    <property type="project" value="UniProtKB-ARBA"/>
</dbReference>
<evidence type="ECO:0000313" key="3">
    <source>
        <dbReference type="EMBL" id="CAI5445512.1"/>
    </source>
</evidence>
<dbReference type="AlphaFoldDB" id="A0A9P1ILN1"/>